<dbReference type="PRINTS" id="PR00081">
    <property type="entry name" value="GDHRDH"/>
</dbReference>
<dbReference type="InterPro" id="IPR002347">
    <property type="entry name" value="SDR_fam"/>
</dbReference>
<sequence>MTRMPGIVWKPAHVTGALVLASSFIDASFIASVVRCLLFLSLVLSGLDMALTRYHLWRFEPTIPTPQRFALVTGASSGLGKEMSFLLCEKKYSLVLAARTASALERMRAEMELVHRPTQVLVCVCDLSTADGIDTLIAFIRDRELVIDILVNNAAACLTKDFVALTETDVQELVVLDVQAMVKLSHAIVPQMIQRKVGRVLNISSMAGVAAVPTAALYSSSKAFVTSFSQALSYEVRATGVTVTCMCPGPLLTPNFCKTANLGKAACMTLPGIAAEAKDTAKIALDAMFNGEVLVYDTWFAYLSANLVQCVMPRRLAACICGAGMHELKNIWQMIKR</sequence>
<dbReference type="PRINTS" id="PR00080">
    <property type="entry name" value="SDRFAMILY"/>
</dbReference>
<dbReference type="Proteomes" id="UP001162060">
    <property type="component" value="Unassembled WGS sequence"/>
</dbReference>
<accession>A0AAV1UYB1</accession>
<organism evidence="5 6">
    <name type="scientific">Peronospora matthiolae</name>
    <dbReference type="NCBI Taxonomy" id="2874970"/>
    <lineage>
        <taxon>Eukaryota</taxon>
        <taxon>Sar</taxon>
        <taxon>Stramenopiles</taxon>
        <taxon>Oomycota</taxon>
        <taxon>Peronosporomycetes</taxon>
        <taxon>Peronosporales</taxon>
        <taxon>Peronosporaceae</taxon>
        <taxon>Peronospora</taxon>
    </lineage>
</organism>
<feature type="transmembrane region" description="Helical" evidence="4">
    <location>
        <begin position="20"/>
        <end position="44"/>
    </location>
</feature>
<evidence type="ECO:0000256" key="3">
    <source>
        <dbReference type="RuleBase" id="RU000363"/>
    </source>
</evidence>
<dbReference type="CDD" id="cd05233">
    <property type="entry name" value="SDR_c"/>
    <property type="match status" value="1"/>
</dbReference>
<evidence type="ECO:0000256" key="4">
    <source>
        <dbReference type="SAM" id="Phobius"/>
    </source>
</evidence>
<gene>
    <name evidence="5" type="ORF">PM001_LOCUS23708</name>
</gene>
<dbReference type="SUPFAM" id="SSF51735">
    <property type="entry name" value="NAD(P)-binding Rossmann-fold domains"/>
    <property type="match status" value="1"/>
</dbReference>
<dbReference type="PIRSF" id="PIRSF000126">
    <property type="entry name" value="11-beta-HSD1"/>
    <property type="match status" value="1"/>
</dbReference>
<dbReference type="PANTHER" id="PTHR42901">
    <property type="entry name" value="ALCOHOL DEHYDROGENASE"/>
    <property type="match status" value="1"/>
</dbReference>
<dbReference type="GO" id="GO:0016491">
    <property type="term" value="F:oxidoreductase activity"/>
    <property type="evidence" value="ECO:0007669"/>
    <property type="project" value="UniProtKB-KW"/>
</dbReference>
<dbReference type="InterPro" id="IPR020904">
    <property type="entry name" value="Sc_DH/Rdtase_CS"/>
</dbReference>
<evidence type="ECO:0000313" key="5">
    <source>
        <dbReference type="EMBL" id="CAK7938558.1"/>
    </source>
</evidence>
<protein>
    <submittedName>
        <fullName evidence="5">Uncharacterized protein</fullName>
    </submittedName>
</protein>
<comment type="similarity">
    <text evidence="1 3">Belongs to the short-chain dehydrogenases/reductases (SDR) family.</text>
</comment>
<keyword evidence="2" id="KW-0560">Oxidoreductase</keyword>
<reference evidence="5" key="1">
    <citation type="submission" date="2024-01" db="EMBL/GenBank/DDBJ databases">
        <authorList>
            <person name="Webb A."/>
        </authorList>
    </citation>
    <scope>NUCLEOTIDE SEQUENCE</scope>
    <source>
        <strain evidence="5">Pm1</strain>
    </source>
</reference>
<comment type="caution">
    <text evidence="5">The sequence shown here is derived from an EMBL/GenBank/DDBJ whole genome shotgun (WGS) entry which is preliminary data.</text>
</comment>
<keyword evidence="4" id="KW-0812">Transmembrane</keyword>
<keyword evidence="4" id="KW-0472">Membrane</keyword>
<proteinExistence type="inferred from homology"/>
<dbReference type="PANTHER" id="PTHR42901:SF1">
    <property type="entry name" value="ALCOHOL DEHYDROGENASE"/>
    <property type="match status" value="1"/>
</dbReference>
<name>A0AAV1UYB1_9STRA</name>
<dbReference type="InterPro" id="IPR036291">
    <property type="entry name" value="NAD(P)-bd_dom_sf"/>
</dbReference>
<evidence type="ECO:0000256" key="2">
    <source>
        <dbReference type="ARBA" id="ARBA00023002"/>
    </source>
</evidence>
<evidence type="ECO:0000313" key="6">
    <source>
        <dbReference type="Proteomes" id="UP001162060"/>
    </source>
</evidence>
<dbReference type="Pfam" id="PF00106">
    <property type="entry name" value="adh_short"/>
    <property type="match status" value="1"/>
</dbReference>
<dbReference type="AlphaFoldDB" id="A0AAV1UYB1"/>
<dbReference type="Gene3D" id="3.40.50.720">
    <property type="entry name" value="NAD(P)-binding Rossmann-like Domain"/>
    <property type="match status" value="1"/>
</dbReference>
<keyword evidence="4" id="KW-1133">Transmembrane helix</keyword>
<dbReference type="PROSITE" id="PS00061">
    <property type="entry name" value="ADH_SHORT"/>
    <property type="match status" value="1"/>
</dbReference>
<dbReference type="EMBL" id="CAKLBY020000231">
    <property type="protein sequence ID" value="CAK7938558.1"/>
    <property type="molecule type" value="Genomic_DNA"/>
</dbReference>
<evidence type="ECO:0000256" key="1">
    <source>
        <dbReference type="ARBA" id="ARBA00006484"/>
    </source>
</evidence>